<reference evidence="2 3" key="1">
    <citation type="journal article" date="2011" name="Front. Microbiol.">
        <title>Genomic signatures of strain selection and enhancement in Bacillus atrophaeus var. globigii, a historical biowarfare simulant.</title>
        <authorList>
            <person name="Gibbons H.S."/>
            <person name="Broomall S.M."/>
            <person name="McNew L.A."/>
            <person name="Daligault H."/>
            <person name="Chapman C."/>
            <person name="Bruce D."/>
            <person name="Karavis M."/>
            <person name="Krepps M."/>
            <person name="McGregor P.A."/>
            <person name="Hong C."/>
            <person name="Park K.H."/>
            <person name="Akmal A."/>
            <person name="Feldman A."/>
            <person name="Lin J.S."/>
            <person name="Chang W.E."/>
            <person name="Higgs B.W."/>
            <person name="Demirev P."/>
            <person name="Lindquist J."/>
            <person name="Liem A."/>
            <person name="Fochler E."/>
            <person name="Read T.D."/>
            <person name="Tapia R."/>
            <person name="Johnson S."/>
            <person name="Bishop-Lilly K.A."/>
            <person name="Detter C."/>
            <person name="Han C."/>
            <person name="Sozhamannan S."/>
            <person name="Rosenzweig C.N."/>
            <person name="Skowronski E.W."/>
        </authorList>
    </citation>
    <scope>NUCLEOTIDE SEQUENCE [LARGE SCALE GENOMIC DNA]</scope>
    <source>
        <strain evidence="2 3">AIT1</strain>
    </source>
</reference>
<evidence type="ECO:0008006" key="4">
    <source>
        <dbReference type="Google" id="ProtNLM"/>
    </source>
</evidence>
<dbReference type="EMBL" id="PIPQ01000001">
    <property type="protein sequence ID" value="RUO43714.1"/>
    <property type="molecule type" value="Genomic_DNA"/>
</dbReference>
<dbReference type="RefSeq" id="WP_126756107.1">
    <property type="nucleotide sequence ID" value="NZ_PIPQ01000001.1"/>
</dbReference>
<feature type="transmembrane region" description="Helical" evidence="1">
    <location>
        <begin position="62"/>
        <end position="83"/>
    </location>
</feature>
<organism evidence="2 3">
    <name type="scientific">Aliidiomarina taiwanensis</name>
    <dbReference type="NCBI Taxonomy" id="946228"/>
    <lineage>
        <taxon>Bacteria</taxon>
        <taxon>Pseudomonadati</taxon>
        <taxon>Pseudomonadota</taxon>
        <taxon>Gammaproteobacteria</taxon>
        <taxon>Alteromonadales</taxon>
        <taxon>Idiomarinaceae</taxon>
        <taxon>Aliidiomarina</taxon>
    </lineage>
</organism>
<name>A0A432X8R7_9GAMM</name>
<keyword evidence="3" id="KW-1185">Reference proteome</keyword>
<dbReference type="OrthoDB" id="9800130at2"/>
<keyword evidence="1" id="KW-0472">Membrane</keyword>
<evidence type="ECO:0000313" key="2">
    <source>
        <dbReference type="EMBL" id="RUO43714.1"/>
    </source>
</evidence>
<dbReference type="Proteomes" id="UP000286976">
    <property type="component" value="Unassembled WGS sequence"/>
</dbReference>
<comment type="caution">
    <text evidence="2">The sequence shown here is derived from an EMBL/GenBank/DDBJ whole genome shotgun (WGS) entry which is preliminary data.</text>
</comment>
<evidence type="ECO:0000256" key="1">
    <source>
        <dbReference type="SAM" id="Phobius"/>
    </source>
</evidence>
<dbReference type="AlphaFoldDB" id="A0A432X8R7"/>
<keyword evidence="1" id="KW-0812">Transmembrane</keyword>
<protein>
    <recommendedName>
        <fullName evidence="4">Transmembrane protein (PGPGW)</fullName>
    </recommendedName>
</protein>
<evidence type="ECO:0000313" key="3">
    <source>
        <dbReference type="Proteomes" id="UP000286976"/>
    </source>
</evidence>
<keyword evidence="1" id="KW-1133">Transmembrane helix</keyword>
<gene>
    <name evidence="2" type="ORF">CWE15_00485</name>
</gene>
<accession>A0A432X8R7</accession>
<sequence>MLNIEYLPAWVAWIEPYIPVLISTSIVSLLVSFALLPVLVVRMPSHYFVGKQRRRLWTLPRIFLYVVRNAFALLLFFAGVAMLVLPGQGLLSILMAIMVSDIPYKYKLERWLVRKPGVLRSLNWIRKKYQRPPLKKPHTH</sequence>
<feature type="transmembrane region" description="Helical" evidence="1">
    <location>
        <begin position="20"/>
        <end position="41"/>
    </location>
</feature>
<proteinExistence type="predicted"/>